<name>A0AAV7JI86_9METZ</name>
<dbReference type="PANTHER" id="PTHR46068">
    <property type="entry name" value="PROTEIN CBG27172"/>
    <property type="match status" value="1"/>
</dbReference>
<comment type="caution">
    <text evidence="2">The sequence shown here is derived from an EMBL/GenBank/DDBJ whole genome shotgun (WGS) entry which is preliminary data.</text>
</comment>
<dbReference type="InterPro" id="IPR009057">
    <property type="entry name" value="Homeodomain-like_sf"/>
</dbReference>
<dbReference type="GO" id="GO:0003676">
    <property type="term" value="F:nucleic acid binding"/>
    <property type="evidence" value="ECO:0007669"/>
    <property type="project" value="InterPro"/>
</dbReference>
<reference evidence="2 3" key="1">
    <citation type="journal article" date="2023" name="BMC Biol.">
        <title>The compact genome of the sponge Oopsacas minuta (Hexactinellida) is lacking key metazoan core genes.</title>
        <authorList>
            <person name="Santini S."/>
            <person name="Schenkelaars Q."/>
            <person name="Jourda C."/>
            <person name="Duchesne M."/>
            <person name="Belahbib H."/>
            <person name="Rocher C."/>
            <person name="Selva M."/>
            <person name="Riesgo A."/>
            <person name="Vervoort M."/>
            <person name="Leys S.P."/>
            <person name="Kodjabachian L."/>
            <person name="Le Bivic A."/>
            <person name="Borchiellini C."/>
            <person name="Claverie J.M."/>
            <person name="Renard E."/>
        </authorList>
    </citation>
    <scope>NUCLEOTIDE SEQUENCE [LARGE SCALE GENOMIC DNA]</scope>
    <source>
        <strain evidence="2">SPO-2</strain>
    </source>
</reference>
<dbReference type="PANTHER" id="PTHR46068:SF1">
    <property type="entry name" value="TRANSPOSASE IS30-LIKE HTH DOMAIN-CONTAINING PROTEIN"/>
    <property type="match status" value="1"/>
</dbReference>
<dbReference type="Pfam" id="PF13565">
    <property type="entry name" value="HTH_32"/>
    <property type="match status" value="1"/>
</dbReference>
<dbReference type="Proteomes" id="UP001165289">
    <property type="component" value="Unassembled WGS sequence"/>
</dbReference>
<organism evidence="2 3">
    <name type="scientific">Oopsacas minuta</name>
    <dbReference type="NCBI Taxonomy" id="111878"/>
    <lineage>
        <taxon>Eukaryota</taxon>
        <taxon>Metazoa</taxon>
        <taxon>Porifera</taxon>
        <taxon>Hexactinellida</taxon>
        <taxon>Hexasterophora</taxon>
        <taxon>Lyssacinosida</taxon>
        <taxon>Leucopsacidae</taxon>
        <taxon>Oopsacas</taxon>
    </lineage>
</organism>
<evidence type="ECO:0000256" key="1">
    <source>
        <dbReference type="SAM" id="MobiDB-lite"/>
    </source>
</evidence>
<dbReference type="Gene3D" id="3.30.420.10">
    <property type="entry name" value="Ribonuclease H-like superfamily/Ribonuclease H"/>
    <property type="match status" value="1"/>
</dbReference>
<feature type="region of interest" description="Disordered" evidence="1">
    <location>
        <begin position="45"/>
        <end position="68"/>
    </location>
</feature>
<dbReference type="InterPro" id="IPR036397">
    <property type="entry name" value="RNaseH_sf"/>
</dbReference>
<protein>
    <submittedName>
        <fullName evidence="2">Transposase</fullName>
    </submittedName>
</protein>
<sequence>MEKNRVAIVKLYLQGKSQSEILKILNFSMSRRKLIYRTIKRYKDTGSTSDRQRSGRPTSATTTQKRKVIRSRIQRNPQRSMRKMALELKISRESVRTIVKSDMGLFPYKKRKVHFISPQIKEKRLARSKALLARLASFGLDEILFSDEKLFTVEQAYNRQNDRVLSSSPSSIPEEYRCVQRVQHPQSVMVWAGVSVKGRTPLVFIPPGVKINAVKYQELVLDPIVRGLGKTMFNNRPFLFQQDGAPAHTAKVNQQWLRNNIPDFISKEEWPPSSPDLNPMDFSLWSILETNACTTSHKSIKSLKTSLSREWAKIPQEKLRAAVESVPKRLRAVIKKKGGYIEQLNIL</sequence>
<evidence type="ECO:0000313" key="3">
    <source>
        <dbReference type="Proteomes" id="UP001165289"/>
    </source>
</evidence>
<dbReference type="AlphaFoldDB" id="A0AAV7JI86"/>
<dbReference type="SUPFAM" id="SSF46689">
    <property type="entry name" value="Homeodomain-like"/>
    <property type="match status" value="1"/>
</dbReference>
<accession>A0AAV7JI86</accession>
<evidence type="ECO:0000313" key="2">
    <source>
        <dbReference type="EMBL" id="KAI6648221.1"/>
    </source>
</evidence>
<feature type="compositionally biased region" description="Polar residues" evidence="1">
    <location>
        <begin position="45"/>
        <end position="63"/>
    </location>
</feature>
<keyword evidence="3" id="KW-1185">Reference proteome</keyword>
<proteinExistence type="predicted"/>
<dbReference type="EMBL" id="JAKMXF010000332">
    <property type="protein sequence ID" value="KAI6648221.1"/>
    <property type="molecule type" value="Genomic_DNA"/>
</dbReference>
<gene>
    <name evidence="2" type="ORF">LOD99_12030</name>
</gene>